<name>A0A836BZZ6_9CHLO</name>
<feature type="compositionally biased region" description="Low complexity" evidence="1">
    <location>
        <begin position="566"/>
        <end position="584"/>
    </location>
</feature>
<gene>
    <name evidence="2" type="ORF">HYH03_007864</name>
</gene>
<dbReference type="EMBL" id="JAEHOE010000034">
    <property type="protein sequence ID" value="KAG2493933.1"/>
    <property type="molecule type" value="Genomic_DNA"/>
</dbReference>
<feature type="compositionally biased region" description="Gly residues" evidence="1">
    <location>
        <begin position="260"/>
        <end position="277"/>
    </location>
</feature>
<feature type="region of interest" description="Disordered" evidence="1">
    <location>
        <begin position="352"/>
        <end position="407"/>
    </location>
</feature>
<feature type="compositionally biased region" description="Gly residues" evidence="1">
    <location>
        <begin position="356"/>
        <end position="407"/>
    </location>
</feature>
<feature type="compositionally biased region" description="Low complexity" evidence="1">
    <location>
        <begin position="65"/>
        <end position="93"/>
    </location>
</feature>
<accession>A0A836BZZ6</accession>
<feature type="region of interest" description="Disordered" evidence="1">
    <location>
        <begin position="57"/>
        <end position="192"/>
    </location>
</feature>
<feature type="compositionally biased region" description="Polar residues" evidence="1">
    <location>
        <begin position="175"/>
        <end position="192"/>
    </location>
</feature>
<feature type="compositionally biased region" description="Low complexity" evidence="1">
    <location>
        <begin position="614"/>
        <end position="633"/>
    </location>
</feature>
<dbReference type="OrthoDB" id="550867at2759"/>
<feature type="region of interest" description="Disordered" evidence="1">
    <location>
        <begin position="685"/>
        <end position="738"/>
    </location>
</feature>
<evidence type="ECO:0000256" key="1">
    <source>
        <dbReference type="SAM" id="MobiDB-lite"/>
    </source>
</evidence>
<keyword evidence="3" id="KW-1185">Reference proteome</keyword>
<feature type="region of interest" description="Disordered" evidence="1">
    <location>
        <begin position="553"/>
        <end position="643"/>
    </location>
</feature>
<comment type="caution">
    <text evidence="2">The sequence shown here is derived from an EMBL/GenBank/DDBJ whole genome shotgun (WGS) entry which is preliminary data.</text>
</comment>
<feature type="compositionally biased region" description="Low complexity" evidence="1">
    <location>
        <begin position="694"/>
        <end position="703"/>
    </location>
</feature>
<proteinExistence type="predicted"/>
<dbReference type="Proteomes" id="UP000612055">
    <property type="component" value="Unassembled WGS sequence"/>
</dbReference>
<sequence length="996" mass="98251">MKRNIFEALMPAAKDAKRGASRTPAPGKGGYTTCPVCHRTVPLSFAEAHVTLCLTSPAPTPSQPPASQRASQARAPHPTPSPAAAEQPAPHQHSTLHCDLSQCSDGEDAGEEAALAEAEAERRASALGAGPGPGSTPAAAQPRPGPGSSHPKPRTGVTAGLQGGDESAGPCSQAGPGSTQVPSTQALGSQVSGSQVAGRSAFDIMRQSQQRAAARSHSFFLERTADGRWLGHWWAKGLATPAQQRLAATSVWSGSSTLGSRGGGGGGGGEAGGGAGGGEREKEALTLLTNVPPGEGGPVGWSTGNLPSNLIPPEGRWRGGPSALKSALQKAVRLCRGPCAARLALHLIKDEEGEGRAGGGGSGSGSGSAPGGSGSGSGSGGGGGRGGGGRGGGRGRGWRGDFGGGGGGGPQQLLRRLSVVCVEDAVLHPGLPLVVWLMAAQAKGYSLGGAHVEALLGLTFQLAAVQVRDGLPHPWDGGDGAAPSAAGAGAAAQLLSAPLSLSAVDALRLPPAEAGLVKSLLLRAAHGGMAGDVRLLRGCAAYWAARFGGAAAPPPLPPPTDPAAPPDAATASGSAPGSATQAPGSTCTGPRLATPQLEPGGGSGAGPSKDVADEGAGSSGTTATQAEAGAATQRRLPPVRPSSDAYFAGRLQADDAPPSRSAFVPASRLMAELQREQGALHNILTQPGAGAGAGHPAATQGGPYSATQGGPSAGTQAGQYSAAQGPSSSTRAPSANGRYGSAADYVRPLWHAAEEPCAGTCPSGGGGGGTGGGAADVAGCPAMTVLADAVEGRTNATSAGNGSSSGGEGPGGMSAWLSYLVRLYGAVPVPVNVCRLDRVGPLRRSDVPLSAVDFHVSDVASQLSERPEVAAAVEAALGAAAGGAALSGAPEDAEDCIKSAMWLFRSSTNPKAWLHALSPCCGGAGGGGAEAGAAGAQQRPCREHRSLVEQLSDEEQQRRALAGVWQAAAPWADRFAAQYVGRRFGQPWPGPGQGQG</sequence>
<feature type="region of interest" description="Disordered" evidence="1">
    <location>
        <begin position="253"/>
        <end position="280"/>
    </location>
</feature>
<organism evidence="2 3">
    <name type="scientific">Edaphochlamys debaryana</name>
    <dbReference type="NCBI Taxonomy" id="47281"/>
    <lineage>
        <taxon>Eukaryota</taxon>
        <taxon>Viridiplantae</taxon>
        <taxon>Chlorophyta</taxon>
        <taxon>core chlorophytes</taxon>
        <taxon>Chlorophyceae</taxon>
        <taxon>CS clade</taxon>
        <taxon>Chlamydomonadales</taxon>
        <taxon>Chlamydomonadales incertae sedis</taxon>
        <taxon>Edaphochlamys</taxon>
    </lineage>
</organism>
<dbReference type="AlphaFoldDB" id="A0A836BZZ6"/>
<feature type="compositionally biased region" description="Pro residues" evidence="1">
    <location>
        <begin position="553"/>
        <end position="565"/>
    </location>
</feature>
<evidence type="ECO:0000313" key="2">
    <source>
        <dbReference type="EMBL" id="KAG2493933.1"/>
    </source>
</evidence>
<reference evidence="2" key="1">
    <citation type="journal article" date="2020" name="bioRxiv">
        <title>Comparative genomics of Chlamydomonas.</title>
        <authorList>
            <person name="Craig R.J."/>
            <person name="Hasan A.R."/>
            <person name="Ness R.W."/>
            <person name="Keightley P.D."/>
        </authorList>
    </citation>
    <scope>NUCLEOTIDE SEQUENCE</scope>
    <source>
        <strain evidence="2">CCAP 11/70</strain>
    </source>
</reference>
<feature type="compositionally biased region" description="Polar residues" evidence="1">
    <location>
        <begin position="705"/>
        <end position="733"/>
    </location>
</feature>
<evidence type="ECO:0000313" key="3">
    <source>
        <dbReference type="Proteomes" id="UP000612055"/>
    </source>
</evidence>
<protein>
    <recommendedName>
        <fullName evidence="4">UBZ4-type domain-containing protein</fullName>
    </recommendedName>
</protein>
<evidence type="ECO:0008006" key="4">
    <source>
        <dbReference type="Google" id="ProtNLM"/>
    </source>
</evidence>